<dbReference type="InterPro" id="IPR043504">
    <property type="entry name" value="Peptidase_S1_PA_chymotrypsin"/>
</dbReference>
<comment type="subcellular location">
    <subcellularLocation>
        <location evidence="1">Secreted</location>
    </subcellularLocation>
</comment>
<protein>
    <submittedName>
        <fullName evidence="9">Trypsin</fullName>
        <ecNumber evidence="9">3.4.21.4</ecNumber>
    </submittedName>
</protein>
<dbReference type="InterPro" id="IPR009003">
    <property type="entry name" value="Peptidase_S1_PA"/>
</dbReference>
<sequence>MQLNIKKVSACLALSAIAAYPLASAASSDVSKIINGTKSPQGQWPFMTAVVSKGSSAYYGQFCGASYIGGGYVLTAAHCVVDTTASKIEVVIGLNNLSKESSEGVRVGVKSISVHSGYNSSTMRNDMAVLKLKKNVDATPVKLASSSEAAALSSGDSMVVMGWGNRSTSGSSFPDALYQVTVPFVDLGTCQSPGGSYNSVSYDNVCAGLKQGGKDSCQGDSGGPLVRKVDGVYKQFGVVSWGIGCAQPNAYGVYSNVGYFDSTGWLEAHTPGLDLY</sequence>
<gene>
    <name evidence="9" type="ORF">VQ7734_00896</name>
</gene>
<dbReference type="InterPro" id="IPR050127">
    <property type="entry name" value="Serine_Proteases_S1"/>
</dbReference>
<dbReference type="EC" id="3.4.21.4" evidence="9"/>
<dbReference type="FunFam" id="2.40.10.10:FF:000002">
    <property type="entry name" value="Transmembrane protease serine"/>
    <property type="match status" value="1"/>
</dbReference>
<evidence type="ECO:0000313" key="10">
    <source>
        <dbReference type="Proteomes" id="UP000184600"/>
    </source>
</evidence>
<dbReference type="CDD" id="cd00190">
    <property type="entry name" value="Tryp_SPc"/>
    <property type="match status" value="1"/>
</dbReference>
<feature type="domain" description="Peptidase S1" evidence="8">
    <location>
        <begin position="33"/>
        <end position="271"/>
    </location>
</feature>
<name>A0A1M7YRB9_9VIBR</name>
<dbReference type="SMART" id="SM00020">
    <property type="entry name" value="Tryp_SPc"/>
    <property type="match status" value="1"/>
</dbReference>
<keyword evidence="10" id="KW-1185">Reference proteome</keyword>
<proteinExistence type="predicted"/>
<dbReference type="AlphaFoldDB" id="A0A1M7YRB9"/>
<dbReference type="Pfam" id="PF00089">
    <property type="entry name" value="Trypsin"/>
    <property type="match status" value="1"/>
</dbReference>
<keyword evidence="2" id="KW-0964">Secreted</keyword>
<organism evidence="9 10">
    <name type="scientific">Vibrio quintilis</name>
    <dbReference type="NCBI Taxonomy" id="1117707"/>
    <lineage>
        <taxon>Bacteria</taxon>
        <taxon>Pseudomonadati</taxon>
        <taxon>Pseudomonadota</taxon>
        <taxon>Gammaproteobacteria</taxon>
        <taxon>Vibrionales</taxon>
        <taxon>Vibrionaceae</taxon>
        <taxon>Vibrio</taxon>
    </lineage>
</organism>
<keyword evidence="5" id="KW-1015">Disulfide bond</keyword>
<dbReference type="InterPro" id="IPR001314">
    <property type="entry name" value="Peptidase_S1A"/>
</dbReference>
<evidence type="ECO:0000256" key="4">
    <source>
        <dbReference type="ARBA" id="ARBA00022801"/>
    </source>
</evidence>
<dbReference type="EMBL" id="FRFG01000012">
    <property type="protein sequence ID" value="SHO55177.1"/>
    <property type="molecule type" value="Genomic_DNA"/>
</dbReference>
<dbReference type="InterPro" id="IPR033116">
    <property type="entry name" value="TRYPSIN_SER"/>
</dbReference>
<evidence type="ECO:0000256" key="7">
    <source>
        <dbReference type="SAM" id="SignalP"/>
    </source>
</evidence>
<dbReference type="Proteomes" id="UP000184600">
    <property type="component" value="Unassembled WGS sequence"/>
</dbReference>
<keyword evidence="3 6" id="KW-0645">Protease</keyword>
<dbReference type="PROSITE" id="PS00134">
    <property type="entry name" value="TRYPSIN_HIS"/>
    <property type="match status" value="1"/>
</dbReference>
<dbReference type="PANTHER" id="PTHR24264:SF65">
    <property type="entry name" value="SRCR DOMAIN-CONTAINING PROTEIN"/>
    <property type="match status" value="1"/>
</dbReference>
<dbReference type="RefSeq" id="WP_073580078.1">
    <property type="nucleotide sequence ID" value="NZ_AP024897.1"/>
</dbReference>
<dbReference type="SUPFAM" id="SSF50494">
    <property type="entry name" value="Trypsin-like serine proteases"/>
    <property type="match status" value="1"/>
</dbReference>
<dbReference type="PRINTS" id="PR00722">
    <property type="entry name" value="CHYMOTRYPSIN"/>
</dbReference>
<accession>A0A1M7YRB9</accession>
<keyword evidence="7" id="KW-0732">Signal</keyword>
<keyword evidence="4 6" id="KW-0378">Hydrolase</keyword>
<dbReference type="FunFam" id="2.40.10.10:FF:000068">
    <property type="entry name" value="transmembrane protease serine 2"/>
    <property type="match status" value="1"/>
</dbReference>
<evidence type="ECO:0000256" key="6">
    <source>
        <dbReference type="RuleBase" id="RU363034"/>
    </source>
</evidence>
<dbReference type="GO" id="GO:0006508">
    <property type="term" value="P:proteolysis"/>
    <property type="evidence" value="ECO:0007669"/>
    <property type="project" value="UniProtKB-KW"/>
</dbReference>
<dbReference type="GO" id="GO:0004252">
    <property type="term" value="F:serine-type endopeptidase activity"/>
    <property type="evidence" value="ECO:0007669"/>
    <property type="project" value="UniProtKB-EC"/>
</dbReference>
<evidence type="ECO:0000256" key="2">
    <source>
        <dbReference type="ARBA" id="ARBA00022525"/>
    </source>
</evidence>
<dbReference type="STRING" id="1117707.VQ7734_00896"/>
<evidence type="ECO:0000256" key="1">
    <source>
        <dbReference type="ARBA" id="ARBA00004613"/>
    </source>
</evidence>
<evidence type="ECO:0000256" key="5">
    <source>
        <dbReference type="ARBA" id="ARBA00023157"/>
    </source>
</evidence>
<dbReference type="PROSITE" id="PS00135">
    <property type="entry name" value="TRYPSIN_SER"/>
    <property type="match status" value="1"/>
</dbReference>
<dbReference type="PANTHER" id="PTHR24264">
    <property type="entry name" value="TRYPSIN-RELATED"/>
    <property type="match status" value="1"/>
</dbReference>
<feature type="chain" id="PRO_5012342207" evidence="7">
    <location>
        <begin position="26"/>
        <end position="276"/>
    </location>
</feature>
<dbReference type="Gene3D" id="2.40.10.10">
    <property type="entry name" value="Trypsin-like serine proteases"/>
    <property type="match status" value="1"/>
</dbReference>
<dbReference type="OrthoDB" id="9813836at2"/>
<evidence type="ECO:0000256" key="3">
    <source>
        <dbReference type="ARBA" id="ARBA00022670"/>
    </source>
</evidence>
<dbReference type="PROSITE" id="PS50240">
    <property type="entry name" value="TRYPSIN_DOM"/>
    <property type="match status" value="1"/>
</dbReference>
<dbReference type="InterPro" id="IPR001254">
    <property type="entry name" value="Trypsin_dom"/>
</dbReference>
<dbReference type="GO" id="GO:0005615">
    <property type="term" value="C:extracellular space"/>
    <property type="evidence" value="ECO:0007669"/>
    <property type="project" value="TreeGrafter"/>
</dbReference>
<keyword evidence="6" id="KW-0720">Serine protease</keyword>
<evidence type="ECO:0000313" key="9">
    <source>
        <dbReference type="EMBL" id="SHO55177.1"/>
    </source>
</evidence>
<dbReference type="InterPro" id="IPR018114">
    <property type="entry name" value="TRYPSIN_HIS"/>
</dbReference>
<feature type="signal peptide" evidence="7">
    <location>
        <begin position="1"/>
        <end position="25"/>
    </location>
</feature>
<evidence type="ECO:0000259" key="8">
    <source>
        <dbReference type="PROSITE" id="PS50240"/>
    </source>
</evidence>
<reference evidence="10" key="1">
    <citation type="submission" date="2016-12" db="EMBL/GenBank/DDBJ databases">
        <authorList>
            <person name="Rodrigo-Torres L."/>
            <person name="Arahal R.D."/>
            <person name="Lucena T."/>
        </authorList>
    </citation>
    <scope>NUCLEOTIDE SEQUENCE [LARGE SCALE GENOMIC DNA]</scope>
</reference>